<keyword evidence="10" id="KW-0479">Metal-binding</keyword>
<dbReference type="Pfam" id="PF00113">
    <property type="entry name" value="Enolase_C"/>
    <property type="match status" value="1"/>
</dbReference>
<feature type="domain" description="Enolase N-terminal" evidence="12">
    <location>
        <begin position="4"/>
        <end position="133"/>
    </location>
</feature>
<evidence type="ECO:0000256" key="2">
    <source>
        <dbReference type="ARBA" id="ARBA00009604"/>
    </source>
</evidence>
<dbReference type="NCBIfam" id="TIGR01060">
    <property type="entry name" value="eno"/>
    <property type="match status" value="1"/>
</dbReference>
<dbReference type="Gene3D" id="3.30.390.10">
    <property type="entry name" value="Enolase-like, N-terminal domain"/>
    <property type="match status" value="1"/>
</dbReference>
<dbReference type="RefSeq" id="WP_274372733.1">
    <property type="nucleotide sequence ID" value="NZ_CP072943.1"/>
</dbReference>
<dbReference type="GO" id="GO:0006096">
    <property type="term" value="P:glycolytic process"/>
    <property type="evidence" value="ECO:0007669"/>
    <property type="project" value="UniProtKB-UniRule"/>
</dbReference>
<evidence type="ECO:0000313" key="13">
    <source>
        <dbReference type="EMBL" id="QTX31567.1"/>
    </source>
</evidence>
<dbReference type="InterPro" id="IPR036849">
    <property type="entry name" value="Enolase-like_C_sf"/>
</dbReference>
<keyword evidence="7 9" id="KW-0324">Glycolysis</keyword>
<feature type="active site" description="Proton donor" evidence="9">
    <location>
        <position position="204"/>
    </location>
</feature>
<comment type="function">
    <text evidence="9">Catalyzes the reversible conversion of 2-phosphoglycerate (2-PG) into phosphoenolpyruvate (PEP). It is essential for the degradation of carbohydrates via glycolysis.</text>
</comment>
<evidence type="ECO:0000256" key="8">
    <source>
        <dbReference type="ARBA" id="ARBA00023239"/>
    </source>
</evidence>
<evidence type="ECO:0000313" key="14">
    <source>
        <dbReference type="Proteomes" id="UP000671879"/>
    </source>
</evidence>
<dbReference type="PIRSF" id="PIRSF001400">
    <property type="entry name" value="Enolase"/>
    <property type="match status" value="1"/>
</dbReference>
<reference evidence="14" key="1">
    <citation type="submission" date="2021-04" db="EMBL/GenBank/DDBJ databases">
        <title>A novel Synergistetes isolate from a pyrite-forming mixed culture.</title>
        <authorList>
            <person name="Bunk B."/>
            <person name="Sproer C."/>
            <person name="Spring S."/>
            <person name="Pester M."/>
        </authorList>
    </citation>
    <scope>NUCLEOTIDE SEQUENCE [LARGE SCALE GENOMIC DNA]</scope>
    <source>
        <strain evidence="14">J.5.4.2-T.3.5.2</strain>
    </source>
</reference>
<dbReference type="SMART" id="SM01193">
    <property type="entry name" value="Enolase_N"/>
    <property type="match status" value="1"/>
</dbReference>
<dbReference type="GO" id="GO:0000287">
    <property type="term" value="F:magnesium ion binding"/>
    <property type="evidence" value="ECO:0007669"/>
    <property type="project" value="InterPro"/>
</dbReference>
<name>A0A9Q7AKL7_9BACT</name>
<dbReference type="Proteomes" id="UP000671879">
    <property type="component" value="Chromosome"/>
</dbReference>
<comment type="catalytic activity">
    <reaction evidence="9">
        <text>(2R)-2-phosphoglycerate = phosphoenolpyruvate + H2O</text>
        <dbReference type="Rhea" id="RHEA:10164"/>
        <dbReference type="ChEBI" id="CHEBI:15377"/>
        <dbReference type="ChEBI" id="CHEBI:58289"/>
        <dbReference type="ChEBI" id="CHEBI:58702"/>
        <dbReference type="EC" id="4.2.1.11"/>
    </reaction>
</comment>
<dbReference type="Pfam" id="PF03952">
    <property type="entry name" value="Enolase_N"/>
    <property type="match status" value="1"/>
</dbReference>
<accession>A0A9Q7AKL7</accession>
<keyword evidence="8 9" id="KW-0456">Lyase</keyword>
<keyword evidence="9" id="KW-0963">Cytoplasm</keyword>
<feature type="binding site" evidence="9">
    <location>
        <position position="365"/>
    </location>
    <ligand>
        <name>(2R)-2-phosphoglycerate</name>
        <dbReference type="ChEBI" id="CHEBI:58289"/>
    </ligand>
</feature>
<comment type="cofactor">
    <cofactor evidence="10">
        <name>Mg(2+)</name>
        <dbReference type="ChEBI" id="CHEBI:18420"/>
    </cofactor>
    <text evidence="10">Mg(2+) is required for catalysis and for stabilizing the dimer.</text>
</comment>
<protein>
    <recommendedName>
        <fullName evidence="4 9">Enolase</fullName>
        <ecNumber evidence="3 9">4.2.1.11</ecNumber>
    </recommendedName>
    <alternativeName>
        <fullName evidence="9">2-phospho-D-glycerate hydro-lyase</fullName>
    </alternativeName>
    <alternativeName>
        <fullName evidence="9">2-phosphoglycerate dehydratase</fullName>
    </alternativeName>
</protein>
<evidence type="ECO:0000256" key="7">
    <source>
        <dbReference type="ARBA" id="ARBA00023152"/>
    </source>
</evidence>
<gene>
    <name evidence="9 13" type="primary">eno</name>
    <name evidence="13" type="ORF">KAR29_09340</name>
</gene>
<feature type="binding site" evidence="10">
    <location>
        <position position="284"/>
    </location>
    <ligand>
        <name>Mg(2+)</name>
        <dbReference type="ChEBI" id="CHEBI:18420"/>
    </ligand>
</feature>
<keyword evidence="14" id="KW-1185">Reference proteome</keyword>
<comment type="pathway">
    <text evidence="1 9">Carbohydrate degradation; glycolysis; pyruvate from D-glyceraldehyde 3-phosphate: step 4/5.</text>
</comment>
<dbReference type="HAMAP" id="MF_00318">
    <property type="entry name" value="Enolase"/>
    <property type="match status" value="1"/>
</dbReference>
<dbReference type="InterPro" id="IPR020811">
    <property type="entry name" value="Enolase_N"/>
</dbReference>
<dbReference type="InterPro" id="IPR020810">
    <property type="entry name" value="Enolase_C"/>
</dbReference>
<dbReference type="InterPro" id="IPR029017">
    <property type="entry name" value="Enolase-like_N"/>
</dbReference>
<keyword evidence="6 10" id="KW-0460">Magnesium</keyword>
<evidence type="ECO:0000259" key="12">
    <source>
        <dbReference type="SMART" id="SM01193"/>
    </source>
</evidence>
<dbReference type="GO" id="GO:0004634">
    <property type="term" value="F:phosphopyruvate hydratase activity"/>
    <property type="evidence" value="ECO:0007669"/>
    <property type="project" value="UniProtKB-UniRule"/>
</dbReference>
<feature type="binding site" evidence="9">
    <location>
        <position position="366"/>
    </location>
    <ligand>
        <name>(2R)-2-phosphoglycerate</name>
        <dbReference type="ChEBI" id="CHEBI:58289"/>
    </ligand>
</feature>
<dbReference type="SUPFAM" id="SSF54826">
    <property type="entry name" value="Enolase N-terminal domain-like"/>
    <property type="match status" value="1"/>
</dbReference>
<dbReference type="EMBL" id="CP072943">
    <property type="protein sequence ID" value="QTX31567.1"/>
    <property type="molecule type" value="Genomic_DNA"/>
</dbReference>
<dbReference type="PANTHER" id="PTHR11902">
    <property type="entry name" value="ENOLASE"/>
    <property type="match status" value="1"/>
</dbReference>
<dbReference type="GO" id="GO:0009986">
    <property type="term" value="C:cell surface"/>
    <property type="evidence" value="ECO:0007669"/>
    <property type="project" value="UniProtKB-SubCell"/>
</dbReference>
<feature type="binding site" evidence="9">
    <location>
        <position position="162"/>
    </location>
    <ligand>
        <name>(2R)-2-phosphoglycerate</name>
        <dbReference type="ChEBI" id="CHEBI:58289"/>
    </ligand>
</feature>
<evidence type="ECO:0000256" key="1">
    <source>
        <dbReference type="ARBA" id="ARBA00005031"/>
    </source>
</evidence>
<dbReference type="KEGG" id="aram:KAR29_09340"/>
<evidence type="ECO:0000256" key="6">
    <source>
        <dbReference type="ARBA" id="ARBA00022842"/>
    </source>
</evidence>
<dbReference type="EC" id="4.2.1.11" evidence="3 9"/>
<dbReference type="GO" id="GO:0005576">
    <property type="term" value="C:extracellular region"/>
    <property type="evidence" value="ECO:0007669"/>
    <property type="project" value="UniProtKB-SubCell"/>
</dbReference>
<dbReference type="GO" id="GO:0000015">
    <property type="term" value="C:phosphopyruvate hydratase complex"/>
    <property type="evidence" value="ECO:0007669"/>
    <property type="project" value="InterPro"/>
</dbReference>
<evidence type="ECO:0000256" key="10">
    <source>
        <dbReference type="PIRSR" id="PIRSR001400-3"/>
    </source>
</evidence>
<evidence type="ECO:0000256" key="4">
    <source>
        <dbReference type="ARBA" id="ARBA00017068"/>
    </source>
</evidence>
<proteinExistence type="inferred from homology"/>
<dbReference type="AlphaFoldDB" id="A0A9Q7AKL7"/>
<dbReference type="PRINTS" id="PR00148">
    <property type="entry name" value="ENOLASE"/>
</dbReference>
<evidence type="ECO:0000259" key="11">
    <source>
        <dbReference type="SMART" id="SM01192"/>
    </source>
</evidence>
<dbReference type="InterPro" id="IPR000941">
    <property type="entry name" value="Enolase"/>
</dbReference>
<feature type="binding site" evidence="9">
    <location>
        <position position="387"/>
    </location>
    <ligand>
        <name>(2R)-2-phosphoglycerate</name>
        <dbReference type="ChEBI" id="CHEBI:58289"/>
    </ligand>
</feature>
<dbReference type="SMART" id="SM01192">
    <property type="entry name" value="Enolase_C"/>
    <property type="match status" value="1"/>
</dbReference>
<keyword evidence="5 9" id="KW-0964">Secreted</keyword>
<comment type="subcellular location">
    <subcellularLocation>
        <location evidence="9">Cytoplasm</location>
    </subcellularLocation>
    <subcellularLocation>
        <location evidence="9">Secreted</location>
    </subcellularLocation>
    <subcellularLocation>
        <location evidence="9">Cell surface</location>
    </subcellularLocation>
    <text evidence="9">Fractions of enolase are present in both the cytoplasm and on the cell surface.</text>
</comment>
<dbReference type="Gene3D" id="3.20.20.120">
    <property type="entry name" value="Enolase-like C-terminal domain"/>
    <property type="match status" value="1"/>
</dbReference>
<organism evidence="13 14">
    <name type="scientific">Aminithiophilus ramosus</name>
    <dbReference type="NCBI Taxonomy" id="3029084"/>
    <lineage>
        <taxon>Bacteria</taxon>
        <taxon>Thermotogati</taxon>
        <taxon>Synergistota</taxon>
        <taxon>Synergistia</taxon>
        <taxon>Synergistales</taxon>
        <taxon>Aminithiophilaceae</taxon>
        <taxon>Aminithiophilus</taxon>
    </lineage>
</organism>
<comment type="caution">
    <text evidence="9">Lacks conserved residue(s) required for the propagation of feature annotation.</text>
</comment>
<evidence type="ECO:0000256" key="5">
    <source>
        <dbReference type="ARBA" id="ARBA00022525"/>
    </source>
</evidence>
<evidence type="ECO:0000256" key="9">
    <source>
        <dbReference type="HAMAP-Rule" id="MF_00318"/>
    </source>
</evidence>
<evidence type="ECO:0000256" key="3">
    <source>
        <dbReference type="ARBA" id="ARBA00012058"/>
    </source>
</evidence>
<feature type="domain" description="Enolase C-terminal TIM barrel" evidence="11">
    <location>
        <begin position="138"/>
        <end position="424"/>
    </location>
</feature>
<sequence length="426" mass="45114">MGLIVGIHGREVLDSRGTPAVEAEVWLDSGVTARAIVPSGASTGGFGAVGLRDGGDRYMGRGVLDAVRNVNDVLSPLLIGTEASDQFLVDGAMIDEDGRADKGRLGANAILAVSMAVARAAALEHDRPLWAWIGGMGPYSLPLPMMNVIDGGVHAAVGLDIQEFMIVPHGASEFSEALRMGVEICHHLKGILRAGGHSTAVGDEGGFAPRLGSSRQALDLLVEAIVAAGYRPGDDVGLALGVAATELREGDRYRLRKEARSLSSSQLIDYYDELCRDYPLVSIEDGLAEEDWEGWAVATERLGSKVQLVGGDLFVTHPGRFRRGIDEGVANAVRVRPDQIGTVTETLQVIDMARRNGYGAVISHRSGETEDAFIADLAVGTGAGQIKAGAPARTDRVAKYNQLLRIAEELGGRAPFAGRTPFSRRS</sequence>
<comment type="similarity">
    <text evidence="2 9">Belongs to the enolase family.</text>
</comment>
<dbReference type="PANTHER" id="PTHR11902:SF1">
    <property type="entry name" value="ENOLASE"/>
    <property type="match status" value="1"/>
</dbReference>
<dbReference type="CDD" id="cd03313">
    <property type="entry name" value="enolase"/>
    <property type="match status" value="1"/>
</dbReference>
<dbReference type="SUPFAM" id="SSF51604">
    <property type="entry name" value="Enolase C-terminal domain-like"/>
    <property type="match status" value="1"/>
</dbReference>